<sequence>MIDPHERFWEDLLLLVEESRVIPVIGPDLVTVYDDGVDLPIGRWIARRLQQVLDLPVAGLPERFQLNDVVSLHLSTGGDREELYPRIFSIVRNAALSPCELLSDLASISRFNLYVSLTCDSLLADALAAAHPGSRADQISYAPNALRDMTCSKAELTRPLVFHLLGRASCSPEFVICDEDLLEFVHAMQDKQRQPAFLFDELRRHHLLFLGCGFQDWLTRFFIRAVRSVELSQKRRRWEVLVDDRIQNEADLTFFLKNYSHETRVVPITAHAFVSELTRRWRELHPVDAHDPPQSSRIPDTVHVPQGAIFISYASENIGAAERLASGLQAAGLDVWFDKAALHAGDDWAHMIRQGVERCSLFAPVISHEALSERNHRRYFWREWNYAHDIASGMSRDETFIVPIVIDDTRIDVADALPDTFKRSQAMRLSGGTLTSESANRLVELVRDFHRRQQAT</sequence>
<evidence type="ECO:0000313" key="2">
    <source>
        <dbReference type="EMBL" id="PCE24298.1"/>
    </source>
</evidence>
<dbReference type="InterPro" id="IPR000157">
    <property type="entry name" value="TIR_dom"/>
</dbReference>
<name>A0A2A4EV56_9BURK</name>
<dbReference type="AlphaFoldDB" id="A0A2A4EV56"/>
<dbReference type="RefSeq" id="WP_084903705.1">
    <property type="nucleotide sequence ID" value="NZ_CP020737.1"/>
</dbReference>
<proteinExistence type="predicted"/>
<dbReference type="EMBL" id="MTZU01000124">
    <property type="protein sequence ID" value="PCE24298.1"/>
    <property type="molecule type" value="Genomic_DNA"/>
</dbReference>
<dbReference type="Pfam" id="PF13289">
    <property type="entry name" value="SIR2_2"/>
    <property type="match status" value="1"/>
</dbReference>
<protein>
    <recommendedName>
        <fullName evidence="1">TIR domain-containing protein</fullName>
    </recommendedName>
</protein>
<dbReference type="Proteomes" id="UP000217994">
    <property type="component" value="Unassembled WGS sequence"/>
</dbReference>
<dbReference type="Pfam" id="PF13676">
    <property type="entry name" value="TIR_2"/>
    <property type="match status" value="1"/>
</dbReference>
<feature type="domain" description="TIR" evidence="1">
    <location>
        <begin position="309"/>
        <end position="432"/>
    </location>
</feature>
<comment type="caution">
    <text evidence="2">The sequence shown here is derived from an EMBL/GenBank/DDBJ whole genome shotgun (WGS) entry which is preliminary data.</text>
</comment>
<organism evidence="2 3">
    <name type="scientific">Burkholderia ubonensis subsp. mesacidophila</name>
    <dbReference type="NCBI Taxonomy" id="265293"/>
    <lineage>
        <taxon>Bacteria</taxon>
        <taxon>Pseudomonadati</taxon>
        <taxon>Pseudomonadota</taxon>
        <taxon>Betaproteobacteria</taxon>
        <taxon>Burkholderiales</taxon>
        <taxon>Burkholderiaceae</taxon>
        <taxon>Burkholderia</taxon>
        <taxon>Burkholderia cepacia complex</taxon>
    </lineage>
</organism>
<reference evidence="2 3" key="1">
    <citation type="submission" date="2017-01" db="EMBL/GenBank/DDBJ databases">
        <title>Whole-Genome Shotgun Sequencing of Two beta-Proteobacterial Species in Search of the Bulgecin Biosynthetic Cluster.</title>
        <authorList>
            <person name="Horsman M.E."/>
            <person name="Marous D.R."/>
            <person name="Li R."/>
            <person name="Oliver R.A."/>
            <person name="Byun B."/>
            <person name="Emrich S.J."/>
            <person name="Boggess B."/>
            <person name="Townsend C.A."/>
            <person name="Mobashery S."/>
        </authorList>
    </citation>
    <scope>NUCLEOTIDE SEQUENCE [LARGE SCALE GENOMIC DNA]</scope>
    <source>
        <strain evidence="2 3">ATCC 31433</strain>
    </source>
</reference>
<dbReference type="GeneID" id="69002757"/>
<dbReference type="SUPFAM" id="SSF52200">
    <property type="entry name" value="Toll/Interleukin receptor TIR domain"/>
    <property type="match status" value="1"/>
</dbReference>
<accession>A0A2A4EV56</accession>
<evidence type="ECO:0000313" key="3">
    <source>
        <dbReference type="Proteomes" id="UP000217994"/>
    </source>
</evidence>
<evidence type="ECO:0000259" key="1">
    <source>
        <dbReference type="Pfam" id="PF13676"/>
    </source>
</evidence>
<gene>
    <name evidence="2" type="ORF">BZL54_33910</name>
</gene>
<dbReference type="Gene3D" id="3.40.50.10140">
    <property type="entry name" value="Toll/interleukin-1 receptor homology (TIR) domain"/>
    <property type="match status" value="1"/>
</dbReference>
<dbReference type="GO" id="GO:0007165">
    <property type="term" value="P:signal transduction"/>
    <property type="evidence" value="ECO:0007669"/>
    <property type="project" value="InterPro"/>
</dbReference>
<dbReference type="InterPro" id="IPR035897">
    <property type="entry name" value="Toll_tir_struct_dom_sf"/>
</dbReference>